<feature type="domain" description="Septin-type G" evidence="4">
    <location>
        <begin position="265"/>
        <end position="563"/>
    </location>
</feature>
<accession>A0AAJ0GHP5</accession>
<evidence type="ECO:0000313" key="6">
    <source>
        <dbReference type="Proteomes" id="UP001271007"/>
    </source>
</evidence>
<feature type="region of interest" description="Disordered" evidence="2">
    <location>
        <begin position="1"/>
        <end position="103"/>
    </location>
</feature>
<organism evidence="5 6">
    <name type="scientific">Extremus antarcticus</name>
    <dbReference type="NCBI Taxonomy" id="702011"/>
    <lineage>
        <taxon>Eukaryota</taxon>
        <taxon>Fungi</taxon>
        <taxon>Dikarya</taxon>
        <taxon>Ascomycota</taxon>
        <taxon>Pezizomycotina</taxon>
        <taxon>Dothideomycetes</taxon>
        <taxon>Dothideomycetidae</taxon>
        <taxon>Mycosphaerellales</taxon>
        <taxon>Extremaceae</taxon>
        <taxon>Extremus</taxon>
    </lineage>
</organism>
<evidence type="ECO:0000256" key="3">
    <source>
        <dbReference type="SAM" id="Phobius"/>
    </source>
</evidence>
<evidence type="ECO:0000256" key="2">
    <source>
        <dbReference type="SAM" id="MobiDB-lite"/>
    </source>
</evidence>
<keyword evidence="3" id="KW-1133">Transmembrane helix</keyword>
<dbReference type="Pfam" id="PF00735">
    <property type="entry name" value="Septin"/>
    <property type="match status" value="1"/>
</dbReference>
<dbReference type="GO" id="GO:0005525">
    <property type="term" value="F:GTP binding"/>
    <property type="evidence" value="ECO:0007669"/>
    <property type="project" value="UniProtKB-KW"/>
</dbReference>
<comment type="similarity">
    <text evidence="1">Belongs to the TRAFAC class TrmE-Era-EngA-EngB-Septin-like GTPase superfamily. Septin GTPase family.</text>
</comment>
<feature type="compositionally biased region" description="Polar residues" evidence="2">
    <location>
        <begin position="221"/>
        <end position="233"/>
    </location>
</feature>
<feature type="compositionally biased region" description="Polar residues" evidence="2">
    <location>
        <begin position="193"/>
        <end position="208"/>
    </location>
</feature>
<dbReference type="Gene3D" id="3.40.50.300">
    <property type="entry name" value="P-loop containing nucleotide triphosphate hydrolases"/>
    <property type="match status" value="1"/>
</dbReference>
<keyword evidence="3" id="KW-0812">Transmembrane</keyword>
<feature type="compositionally biased region" description="Polar residues" evidence="2">
    <location>
        <begin position="57"/>
        <end position="73"/>
    </location>
</feature>
<dbReference type="AlphaFoldDB" id="A0AAJ0GHP5"/>
<proteinExistence type="inferred from homology"/>
<keyword evidence="1" id="KW-0547">Nucleotide-binding</keyword>
<dbReference type="PROSITE" id="PS51719">
    <property type="entry name" value="G_SEPTIN"/>
    <property type="match status" value="1"/>
</dbReference>
<dbReference type="InterPro" id="IPR030379">
    <property type="entry name" value="G_SEPTIN_dom"/>
</dbReference>
<gene>
    <name evidence="5" type="ORF">LTR09_000887</name>
</gene>
<name>A0AAJ0GHP5_9PEZI</name>
<dbReference type="EMBL" id="JAWDJX010000002">
    <property type="protein sequence ID" value="KAK3057812.1"/>
    <property type="molecule type" value="Genomic_DNA"/>
</dbReference>
<keyword evidence="3" id="KW-0472">Membrane</keyword>
<comment type="caution">
    <text evidence="5">The sequence shown here is derived from an EMBL/GenBank/DDBJ whole genome shotgun (WGS) entry which is preliminary data.</text>
</comment>
<protein>
    <recommendedName>
        <fullName evidence="4">Septin-type G domain-containing protein</fullName>
    </recommendedName>
</protein>
<feature type="compositionally biased region" description="Polar residues" evidence="2">
    <location>
        <begin position="1"/>
        <end position="12"/>
    </location>
</feature>
<dbReference type="Proteomes" id="UP001271007">
    <property type="component" value="Unassembled WGS sequence"/>
</dbReference>
<reference evidence="5" key="1">
    <citation type="submission" date="2023-04" db="EMBL/GenBank/DDBJ databases">
        <title>Black Yeasts Isolated from many extreme environments.</title>
        <authorList>
            <person name="Coleine C."/>
            <person name="Stajich J.E."/>
            <person name="Selbmann L."/>
        </authorList>
    </citation>
    <scope>NUCLEOTIDE SEQUENCE</scope>
    <source>
        <strain evidence="5">CCFEE 5312</strain>
    </source>
</reference>
<keyword evidence="6" id="KW-1185">Reference proteome</keyword>
<evidence type="ECO:0000259" key="4">
    <source>
        <dbReference type="PROSITE" id="PS51719"/>
    </source>
</evidence>
<evidence type="ECO:0000313" key="5">
    <source>
        <dbReference type="EMBL" id="KAK3057812.1"/>
    </source>
</evidence>
<feature type="region of interest" description="Disordered" evidence="2">
    <location>
        <begin position="174"/>
        <end position="241"/>
    </location>
</feature>
<dbReference type="InterPro" id="IPR027417">
    <property type="entry name" value="P-loop_NTPase"/>
</dbReference>
<evidence type="ECO:0000256" key="1">
    <source>
        <dbReference type="RuleBase" id="RU004560"/>
    </source>
</evidence>
<dbReference type="SUPFAM" id="SSF52540">
    <property type="entry name" value="P-loop containing nucleoside triphosphate hydrolases"/>
    <property type="match status" value="1"/>
</dbReference>
<sequence length="787" mass="85373">MSASQESPQQRTVRGKKAAAVHPPLVNPSGPTTFFLKSEKDIEAGAQQQRGRKMSRASGSTQEGDTQKASIMSESGFGVESLEDTINNPFITDDRSLSRTDSNISEASVEAGADANLLASRKRKAGNRVHPRIAAAGQRIISHDYASPTQAPRNASPASLQSIDLPVHSRLRRGSAASSINISQPLTPLKMSPNPNSAMPSTPRSGSPKSFRLSDEEVSVASDTQSQAVQSTSGDEDESHITLPQLVMPSIAMPSRRPFTERGRQMGRLKIMIIGPRGIGKTSLIQSICRACEDVVHVDSTPNHVRPAAEVTCNDSASSGTRRHEEIGASTRSYPAWWTDFESSRMLRKPKPIGEGALERNITFIDTPGLHDGHHVQQVLDFFKASLSRLTTMGKMGDSELVGMLSGEGGVQIDAVVYMFEPHVIPKELPLVEGKEAELLRYLCKWTNLIPIIGRADEVDAAEIEERKEQLRAVFESLEAKPYLNELLDGEASADPFAISSALADDSETIDASVLMASSYLQPLIPSELDAFVSALFEPDNTARLRHLSATKFLLWRQENLASVFQNQLLLAPTGLDVTNIGVDSSKVLVPHGSSSYFRSASPTAESDDPAAAAPSAYARALNNSSPSEPFRQIRLAKWAQDLQRSLDNERRRYQRFYTPDWTSSTDDEKTSLPLTTSSRPQKGRLGGPLSIIDPRDPLGLLSFSQMFRSRGYVVLQLAAGFGVVGAVAWWVLRNWADVQEFFGLGGAVGMGSGGGQQQVWSVSAVAAPTRGWFEEGVEGVRGLIGV</sequence>
<feature type="region of interest" description="Disordered" evidence="2">
    <location>
        <begin position="140"/>
        <end position="160"/>
    </location>
</feature>
<feature type="transmembrane region" description="Helical" evidence="3">
    <location>
        <begin position="713"/>
        <end position="733"/>
    </location>
</feature>
<feature type="region of interest" description="Disordered" evidence="2">
    <location>
        <begin position="661"/>
        <end position="689"/>
    </location>
</feature>
<feature type="compositionally biased region" description="Polar residues" evidence="2">
    <location>
        <begin position="147"/>
        <end position="160"/>
    </location>
</feature>
<keyword evidence="1" id="KW-0342">GTP-binding</keyword>
<feature type="compositionally biased region" description="Polar residues" evidence="2">
    <location>
        <begin position="176"/>
        <end position="186"/>
    </location>
</feature>